<dbReference type="NCBIfam" id="TIGR00414">
    <property type="entry name" value="serS"/>
    <property type="match status" value="1"/>
</dbReference>
<organism evidence="11 12">
    <name type="scientific">Photinus pyralis</name>
    <name type="common">Common eastern firefly</name>
    <name type="synonym">Lampyris pyralis</name>
    <dbReference type="NCBI Taxonomy" id="7054"/>
    <lineage>
        <taxon>Eukaryota</taxon>
        <taxon>Metazoa</taxon>
        <taxon>Ecdysozoa</taxon>
        <taxon>Arthropoda</taxon>
        <taxon>Hexapoda</taxon>
        <taxon>Insecta</taxon>
        <taxon>Pterygota</taxon>
        <taxon>Neoptera</taxon>
        <taxon>Endopterygota</taxon>
        <taxon>Coleoptera</taxon>
        <taxon>Polyphaga</taxon>
        <taxon>Elateriformia</taxon>
        <taxon>Elateroidea</taxon>
        <taxon>Lampyridae</taxon>
        <taxon>Lampyrinae</taxon>
        <taxon>Photinus</taxon>
    </lineage>
</organism>
<evidence type="ECO:0000256" key="4">
    <source>
        <dbReference type="ARBA" id="ARBA00022741"/>
    </source>
</evidence>
<keyword evidence="3" id="KW-0436">Ligase</keyword>
<evidence type="ECO:0000256" key="2">
    <source>
        <dbReference type="ARBA" id="ARBA00012840"/>
    </source>
</evidence>
<dbReference type="Gene3D" id="3.30.930.10">
    <property type="entry name" value="Bira Bifunctional Protein, Domain 2"/>
    <property type="match status" value="1"/>
</dbReference>
<dbReference type="InterPro" id="IPR045864">
    <property type="entry name" value="aa-tRNA-synth_II/BPL/LPL"/>
</dbReference>
<feature type="domain" description="Aminoacyl-transfer RNA synthetases class-II family profile" evidence="10">
    <location>
        <begin position="125"/>
        <end position="397"/>
    </location>
</feature>
<evidence type="ECO:0000256" key="1">
    <source>
        <dbReference type="ARBA" id="ARBA00010728"/>
    </source>
</evidence>
<evidence type="ECO:0000313" key="11">
    <source>
        <dbReference type="EMBL" id="KAB0800481.1"/>
    </source>
</evidence>
<evidence type="ECO:0000256" key="3">
    <source>
        <dbReference type="ARBA" id="ARBA00022598"/>
    </source>
</evidence>
<dbReference type="Proteomes" id="UP000327044">
    <property type="component" value="Unassembled WGS sequence"/>
</dbReference>
<dbReference type="GO" id="GO:0006434">
    <property type="term" value="P:seryl-tRNA aminoacylation"/>
    <property type="evidence" value="ECO:0007669"/>
    <property type="project" value="InterPro"/>
</dbReference>
<gene>
    <name evidence="11" type="ORF">PPYR_06221</name>
</gene>
<feature type="binding site" evidence="9">
    <location>
        <begin position="267"/>
        <end position="270"/>
    </location>
    <ligand>
        <name>ATP</name>
        <dbReference type="ChEBI" id="CHEBI:30616"/>
    </ligand>
</feature>
<comment type="caution">
    <text evidence="11">The sequence shown here is derived from an EMBL/GenBank/DDBJ whole genome shotgun (WGS) entry which is preliminary data.</text>
</comment>
<feature type="binding site" evidence="8">
    <location>
        <position position="221"/>
    </location>
    <ligand>
        <name>L-serine</name>
        <dbReference type="ChEBI" id="CHEBI:33384"/>
    </ligand>
</feature>
<comment type="similarity">
    <text evidence="1">Belongs to the class-II aminoacyl-tRNA synthetase family. Type-1 seryl-tRNA synthetase subfamily.</text>
</comment>
<feature type="binding site" evidence="8">
    <location>
        <position position="370"/>
    </location>
    <ligand>
        <name>L-serine</name>
        <dbReference type="ChEBI" id="CHEBI:33384"/>
    </ligand>
</feature>
<feature type="binding site" evidence="9">
    <location>
        <begin position="252"/>
        <end position="254"/>
    </location>
    <ligand>
        <name>ATP</name>
        <dbReference type="ChEBI" id="CHEBI:30616"/>
    </ligand>
</feature>
<dbReference type="AlphaFoldDB" id="A0A5N4AT12"/>
<dbReference type="PROSITE" id="PS50862">
    <property type="entry name" value="AA_TRNA_LIGASE_II"/>
    <property type="match status" value="1"/>
</dbReference>
<evidence type="ECO:0000313" key="12">
    <source>
        <dbReference type="Proteomes" id="UP000327044"/>
    </source>
</evidence>
<dbReference type="FunFam" id="3.30.930.10:FF:000078">
    <property type="entry name" value="Seryl-tRNA synthetase"/>
    <property type="match status" value="1"/>
</dbReference>
<reference evidence="11 12" key="1">
    <citation type="journal article" date="2018" name="Elife">
        <title>Firefly genomes illuminate parallel origins of bioluminescence in beetles.</title>
        <authorList>
            <person name="Fallon T.R."/>
            <person name="Lower S.E."/>
            <person name="Chang C.H."/>
            <person name="Bessho-Uehara M."/>
            <person name="Martin G.J."/>
            <person name="Bewick A.J."/>
            <person name="Behringer M."/>
            <person name="Debat H.J."/>
            <person name="Wong I."/>
            <person name="Day J.C."/>
            <person name="Suvorov A."/>
            <person name="Silva C.J."/>
            <person name="Stanger-Hall K.F."/>
            <person name="Hall D.W."/>
            <person name="Schmitz R.J."/>
            <person name="Nelson D.R."/>
            <person name="Lewis S.M."/>
            <person name="Shigenobu S."/>
            <person name="Bybee S.M."/>
            <person name="Larracuente A.M."/>
            <person name="Oba Y."/>
            <person name="Weng J.K."/>
        </authorList>
    </citation>
    <scope>NUCLEOTIDE SEQUENCE [LARGE SCALE GENOMIC DNA]</scope>
    <source>
        <strain evidence="11">1611_PpyrPB1</strain>
        <tissue evidence="11">Whole body</tissue>
    </source>
</reference>
<evidence type="ECO:0000256" key="5">
    <source>
        <dbReference type="ARBA" id="ARBA00022840"/>
    </source>
</evidence>
<dbReference type="GO" id="GO:0005524">
    <property type="term" value="F:ATP binding"/>
    <property type="evidence" value="ECO:0007669"/>
    <property type="project" value="UniProtKB-KW"/>
</dbReference>
<feature type="binding site" evidence="8">
    <location>
        <position position="252"/>
    </location>
    <ligand>
        <name>L-serine</name>
        <dbReference type="ChEBI" id="CHEBI:33384"/>
    </ligand>
</feature>
<evidence type="ECO:0000259" key="10">
    <source>
        <dbReference type="PROSITE" id="PS50862"/>
    </source>
</evidence>
<dbReference type="FunCoup" id="A0A5N4AT12">
    <property type="interactions" value="579"/>
</dbReference>
<keyword evidence="12" id="KW-1185">Reference proteome</keyword>
<dbReference type="InParanoid" id="A0A5N4AT12"/>
<dbReference type="OrthoDB" id="10264585at2759"/>
<feature type="binding site" evidence="8">
    <location>
        <position position="274"/>
    </location>
    <ligand>
        <name>L-serine</name>
        <dbReference type="ChEBI" id="CHEBI:33384"/>
    </ligand>
</feature>
<evidence type="ECO:0000256" key="9">
    <source>
        <dbReference type="PIRSR" id="PIRSR001529-2"/>
    </source>
</evidence>
<evidence type="ECO:0000256" key="6">
    <source>
        <dbReference type="ARBA" id="ARBA00023146"/>
    </source>
</evidence>
<keyword evidence="4" id="KW-0547">Nucleotide-binding</keyword>
<accession>A0A5N4AT12</accession>
<dbReference type="PRINTS" id="PR00981">
    <property type="entry name" value="TRNASYNTHSER"/>
</dbReference>
<dbReference type="GO" id="GO:0004828">
    <property type="term" value="F:serine-tRNA ligase activity"/>
    <property type="evidence" value="ECO:0007669"/>
    <property type="project" value="UniProtKB-EC"/>
</dbReference>
<dbReference type="PANTHER" id="PTHR11778">
    <property type="entry name" value="SERYL-TRNA SYNTHETASE"/>
    <property type="match status" value="1"/>
</dbReference>
<sequence length="426" mass="48180">MLKVLPILPHISRRLITTGSQLLWHVPECPELDLKYLCNLEHLDEINSNIKARKGVGDISLVLKLKENLSNLTSVDHNYEKVRRQFYDELLKIPNRTHPSVAHLNEPITVSTTGEKKTFDFKPREFYEICKRLNFVRTDQLGNVAGSRSYYLLGDMAELEKALISYTVSHLLDENFELVSVPDILHRDIIEACGLNTHGDRTQVYSLDSEMFGPDLCLSGTSEMALAAMYANEVIPAGRLPVKLAAVSRCYRAEASSVAEERGIYRVHQFTKVEMFAISKPEDSNGILEEFRLIEEGNFASLGLHLRTLDMPPNELGAPAYRKYDVEAWLPGRNMYGEVSSCSNCTDYQSRRLNIKYSDGDCVGYVHTLNGTACAIPRMLIAIIETFQTDKGVISIPEVLRKYMNNRTVIGKQTAIPDLKLIKYKK</sequence>
<name>A0A5N4AT12_PHOPY</name>
<dbReference type="PIRSF" id="PIRSF001529">
    <property type="entry name" value="Ser-tRNA-synth_IIa"/>
    <property type="match status" value="1"/>
</dbReference>
<dbReference type="Pfam" id="PF00587">
    <property type="entry name" value="tRNA-synt_2b"/>
    <property type="match status" value="1"/>
</dbReference>
<evidence type="ECO:0000256" key="7">
    <source>
        <dbReference type="ARBA" id="ARBA00031113"/>
    </source>
</evidence>
<evidence type="ECO:0000256" key="8">
    <source>
        <dbReference type="PIRSR" id="PIRSR001529-1"/>
    </source>
</evidence>
<dbReference type="InterPro" id="IPR006195">
    <property type="entry name" value="aa-tRNA-synth_II"/>
</dbReference>
<proteinExistence type="inferred from homology"/>
<feature type="site" description="Important for serine binding" evidence="8">
    <location>
        <position position="372"/>
    </location>
</feature>
<dbReference type="InterPro" id="IPR002317">
    <property type="entry name" value="Ser-tRNA-ligase_type_1"/>
</dbReference>
<dbReference type="EC" id="6.1.1.11" evidence="2"/>
<protein>
    <recommendedName>
        <fullName evidence="2">serine--tRNA ligase</fullName>
        <ecNumber evidence="2">6.1.1.11</ecNumber>
    </recommendedName>
    <alternativeName>
        <fullName evidence="7">Seryl-tRNA synthetase</fullName>
    </alternativeName>
</protein>
<dbReference type="InterPro" id="IPR002314">
    <property type="entry name" value="aa-tRNA-synt_IIb"/>
</dbReference>
<keyword evidence="5 9" id="KW-0067">ATP-binding</keyword>
<feature type="binding site" evidence="9">
    <location>
        <begin position="338"/>
        <end position="341"/>
    </location>
    <ligand>
        <name>ATP</name>
        <dbReference type="ChEBI" id="CHEBI:30616"/>
    </ligand>
</feature>
<keyword evidence="6" id="KW-0030">Aminoacyl-tRNA synthetase</keyword>
<dbReference type="SUPFAM" id="SSF55681">
    <property type="entry name" value="Class II aaRS and biotin synthetases"/>
    <property type="match status" value="1"/>
</dbReference>
<dbReference type="EMBL" id="VVIM01000004">
    <property type="protein sequence ID" value="KAB0800481.1"/>
    <property type="molecule type" value="Genomic_DNA"/>
</dbReference>